<dbReference type="EC" id="2.4.1.258" evidence="3 14"/>
<name>A0A8J5R755_9ASCO</name>
<dbReference type="UniPathway" id="UPA00378"/>
<evidence type="ECO:0000256" key="14">
    <source>
        <dbReference type="RuleBase" id="RU364047"/>
    </source>
</evidence>
<dbReference type="AlphaFoldDB" id="A0A8J5R755"/>
<evidence type="ECO:0000256" key="2">
    <source>
        <dbReference type="ARBA" id="ARBA00004922"/>
    </source>
</evidence>
<keyword evidence="5 14" id="KW-0328">Glycosyltransferase</keyword>
<keyword evidence="7 14" id="KW-0812">Transmembrane</keyword>
<evidence type="ECO:0000313" key="16">
    <source>
        <dbReference type="Proteomes" id="UP000694255"/>
    </source>
</evidence>
<dbReference type="EMBL" id="JAGSYN010000043">
    <property type="protein sequence ID" value="KAG7666070.1"/>
    <property type="molecule type" value="Genomic_DNA"/>
</dbReference>
<comment type="caution">
    <text evidence="15">The sequence shown here is derived from an EMBL/GenBank/DDBJ whole genome shotgun (WGS) entry which is preliminary data.</text>
</comment>
<feature type="transmembrane region" description="Helical" evidence="14">
    <location>
        <begin position="94"/>
        <end position="111"/>
    </location>
</feature>
<dbReference type="RefSeq" id="XP_049266302.1">
    <property type="nucleotide sequence ID" value="XM_049407124.1"/>
</dbReference>
<dbReference type="InterPro" id="IPR007873">
    <property type="entry name" value="Glycosyltransferase_ALG3"/>
</dbReference>
<evidence type="ECO:0000256" key="8">
    <source>
        <dbReference type="ARBA" id="ARBA00022824"/>
    </source>
</evidence>
<dbReference type="GO" id="GO:0052925">
    <property type="term" value="F:dol-P-Man:Man(5)GlcNAc(2)-PP-Dol alpha-1,3-mannosyltransferase activity"/>
    <property type="evidence" value="ECO:0007669"/>
    <property type="project" value="UniProtKB-EC"/>
</dbReference>
<comment type="pathway">
    <text evidence="2 14">Protein modification; protein glycosylation.</text>
</comment>
<comment type="subcellular location">
    <subcellularLocation>
        <location evidence="1 14">Endoplasmic reticulum membrane</location>
        <topology evidence="1 14">Multi-pass membrane protein</topology>
    </subcellularLocation>
</comment>
<keyword evidence="8 14" id="KW-0256">Endoplasmic reticulum</keyword>
<feature type="transmembrane region" description="Helical" evidence="14">
    <location>
        <begin position="239"/>
        <end position="259"/>
    </location>
</feature>
<proteinExistence type="inferred from homology"/>
<feature type="transmembrane region" description="Helical" evidence="14">
    <location>
        <begin position="160"/>
        <end position="184"/>
    </location>
</feature>
<keyword evidence="16" id="KW-1185">Reference proteome</keyword>
<evidence type="ECO:0000256" key="1">
    <source>
        <dbReference type="ARBA" id="ARBA00004477"/>
    </source>
</evidence>
<dbReference type="OrthoDB" id="20028at2759"/>
<evidence type="ECO:0000256" key="5">
    <source>
        <dbReference type="ARBA" id="ARBA00022676"/>
    </source>
</evidence>
<evidence type="ECO:0000256" key="12">
    <source>
        <dbReference type="ARBA" id="ARBA00049506"/>
    </source>
</evidence>
<evidence type="ECO:0000256" key="3">
    <source>
        <dbReference type="ARBA" id="ARBA00011964"/>
    </source>
</evidence>
<dbReference type="PANTHER" id="PTHR12646:SF0">
    <property type="entry name" value="DOL-P-MAN:MAN(5)GLCNAC(2)-PP-DOL ALPHA-1,3-MANNOSYLTRANSFERASE"/>
    <property type="match status" value="1"/>
</dbReference>
<evidence type="ECO:0000256" key="7">
    <source>
        <dbReference type="ARBA" id="ARBA00022692"/>
    </source>
</evidence>
<dbReference type="Pfam" id="PF05208">
    <property type="entry name" value="ALG3"/>
    <property type="match status" value="2"/>
</dbReference>
<keyword evidence="10 14" id="KW-0472">Membrane</keyword>
<comment type="function">
    <text evidence="11 14">Dol-P-Man:Man(5)GlcNAc(2)-PP-Dol alpha-1,3-mannosyltransferase that operates in the biosynthetic pathway of dolichol-linked oligosaccharides, the glycan precursors employed in protein asparagine (N)-glycosylation. The assembly of dolichol-linked oligosaccharides begins on the cytosolic side of the endoplasmic reticulum membrane and finishes in its lumen. The sequential addition of sugars to dolichol pyrophosphate produces dolichol-linked oligosaccharides containing fourteen sugars, including two GlcNAcs, nine mannoses and three glucoses. Once assembled, the oligosaccharide is transferred from the lipid to nascent proteins by oligosaccharyltransferases. In the lumen of the endoplasmic reticulum, adds the first dolichyl beta-D-mannosyl phosphate derived mannose in an alpha-1,3 linkage to Man(5)GlcNAc(2)-PP-dolichol to produce Man(6)GlcNAc(2)-PP-dolichol.</text>
</comment>
<feature type="transmembrane region" description="Helical" evidence="14">
    <location>
        <begin position="310"/>
        <end position="329"/>
    </location>
</feature>
<dbReference type="Proteomes" id="UP000694255">
    <property type="component" value="Unassembled WGS sequence"/>
</dbReference>
<evidence type="ECO:0000256" key="11">
    <source>
        <dbReference type="ARBA" id="ARBA00044743"/>
    </source>
</evidence>
<gene>
    <name evidence="15" type="ORF">J8A68_000326</name>
</gene>
<dbReference type="GO" id="GO:0005789">
    <property type="term" value="C:endoplasmic reticulum membrane"/>
    <property type="evidence" value="ECO:0007669"/>
    <property type="project" value="UniProtKB-SubCell"/>
</dbReference>
<evidence type="ECO:0000256" key="4">
    <source>
        <dbReference type="ARBA" id="ARBA00015561"/>
    </source>
</evidence>
<keyword evidence="6 14" id="KW-0808">Transferase</keyword>
<sequence length="344" mass="39230">MAPNIKGQAIDRPKLTFRNVLKDIKEGTVALVVNPNATRIVIPLVVCLASILTKVIIAKIPYTEIDFKTYMQQIELINDGEILYEDIYGDTGPIVYPAGFVHIYQWIYWLANNGEDIPTVQQAFGYLFVITLILVIASYSMCNDIPPWCYYLLLLSKRLFSIYVLRLFNDCWTTACMVGVVVILQQASYWYKTSELASFLLCLVAGDLKVAGKSLYHLIKDGFNYKNTISKTNMFINPNMGPQLILLVMSTTNVIGVLFSRSLHYQFLSWYAWQLPFLLFSMGINVYFGVLIWFAHEWCWNVFPSTKQSSGALIAILSIVLVGVWVQFLKFSPAKEEDKIKKTQ</sequence>
<feature type="transmembrane region" description="Helical" evidence="14">
    <location>
        <begin position="40"/>
        <end position="62"/>
    </location>
</feature>
<evidence type="ECO:0000256" key="13">
    <source>
        <dbReference type="ARBA" id="ARBA00093457"/>
    </source>
</evidence>
<protein>
    <recommendedName>
        <fullName evidence="4 14">Dol-P-Man:Man(5)GlcNAc(2)-PP-Dol alpha-1,3-mannosyltransferase</fullName>
        <ecNumber evidence="3 14">2.4.1.258</ecNumber>
    </recommendedName>
    <alternativeName>
        <fullName evidence="14">Dol-P-Man-dependent alpha(1-3)-mannosyltransferase</fullName>
    </alternativeName>
</protein>
<evidence type="ECO:0000256" key="6">
    <source>
        <dbReference type="ARBA" id="ARBA00022679"/>
    </source>
</evidence>
<dbReference type="GeneID" id="73467127"/>
<feature type="transmembrane region" description="Helical" evidence="14">
    <location>
        <begin position="123"/>
        <end position="140"/>
    </location>
</feature>
<evidence type="ECO:0000256" key="10">
    <source>
        <dbReference type="ARBA" id="ARBA00023136"/>
    </source>
</evidence>
<comment type="similarity">
    <text evidence="13">Belongs to the glycosyltransferase ALG3 family.</text>
</comment>
<evidence type="ECO:0000256" key="9">
    <source>
        <dbReference type="ARBA" id="ARBA00022989"/>
    </source>
</evidence>
<dbReference type="PANTHER" id="PTHR12646">
    <property type="entry name" value="NOT56 - RELATED"/>
    <property type="match status" value="1"/>
</dbReference>
<feature type="transmembrane region" description="Helical" evidence="14">
    <location>
        <begin position="196"/>
        <end position="219"/>
    </location>
</feature>
<comment type="catalytic activity">
    <reaction evidence="12 14">
        <text>an alpha-D-Man-(1-&gt;2)-alpha-D-Man-(1-&gt;2)-alpha-D-Man-(1-&gt;3)-[alpha-D-Man-(1-&gt;6)]-beta-D-Man-(1-&gt;4)-beta-D-GlcNAc-(1-&gt;4)-alpha-D-GlcNAc-diphospho-di-trans,poly-cis-dolichol + a di-trans,poly-cis-dolichyl beta-D-mannosyl phosphate = an alpha-D-Man-(1-&gt;2)-alpha-D-Man-(1-&gt;2)-alpha-D-Man-(1-&gt;3)-[alpha-D-Man-(1-&gt;3)-alpha-D-Man-(1-&gt;6)]-beta-D-Man-(1-&gt;4)-beta-D-GlcNAc-(1-&gt;4)-alpha-D-GlcNAc-diphospho-di-trans,poly-cis-dolichol + a di-trans,poly-cis-dolichyl phosphate + H(+)</text>
        <dbReference type="Rhea" id="RHEA:29527"/>
        <dbReference type="Rhea" id="RHEA-COMP:19498"/>
        <dbReference type="Rhea" id="RHEA-COMP:19501"/>
        <dbReference type="Rhea" id="RHEA-COMP:19516"/>
        <dbReference type="Rhea" id="RHEA-COMP:19517"/>
        <dbReference type="ChEBI" id="CHEBI:15378"/>
        <dbReference type="ChEBI" id="CHEBI:57683"/>
        <dbReference type="ChEBI" id="CHEBI:58211"/>
        <dbReference type="ChEBI" id="CHEBI:132515"/>
        <dbReference type="ChEBI" id="CHEBI:132516"/>
        <dbReference type="EC" id="2.4.1.258"/>
    </reaction>
    <physiologicalReaction direction="left-to-right" evidence="12 14">
        <dbReference type="Rhea" id="RHEA:29528"/>
    </physiologicalReaction>
</comment>
<organism evidence="15 16">
    <name type="scientific">[Candida] subhashii</name>
    <dbReference type="NCBI Taxonomy" id="561895"/>
    <lineage>
        <taxon>Eukaryota</taxon>
        <taxon>Fungi</taxon>
        <taxon>Dikarya</taxon>
        <taxon>Ascomycota</taxon>
        <taxon>Saccharomycotina</taxon>
        <taxon>Pichiomycetes</taxon>
        <taxon>Debaryomycetaceae</taxon>
        <taxon>Spathaspora</taxon>
    </lineage>
</organism>
<evidence type="ECO:0000313" key="15">
    <source>
        <dbReference type="EMBL" id="KAG7666070.1"/>
    </source>
</evidence>
<reference evidence="15 16" key="1">
    <citation type="journal article" date="2021" name="DNA Res.">
        <title>Genome analysis of Candida subhashii reveals its hybrid nature and dual mitochondrial genome conformations.</title>
        <authorList>
            <person name="Mixao V."/>
            <person name="Hegedusova E."/>
            <person name="Saus E."/>
            <person name="Pryszcz L.P."/>
            <person name="Cillingova A."/>
            <person name="Nosek J."/>
            <person name="Gabaldon T."/>
        </authorList>
    </citation>
    <scope>NUCLEOTIDE SEQUENCE [LARGE SCALE GENOMIC DNA]</scope>
    <source>
        <strain evidence="15 16">CBS 10753</strain>
    </source>
</reference>
<feature type="transmembrane region" description="Helical" evidence="14">
    <location>
        <begin position="271"/>
        <end position="295"/>
    </location>
</feature>
<keyword evidence="9 14" id="KW-1133">Transmembrane helix</keyword>
<accession>A0A8J5R755</accession>